<accession>A0ABV7HPC6</accession>
<dbReference type="PANTHER" id="PTHR43747:SF4">
    <property type="entry name" value="FLAVIN-DEPENDENT TRYPTOPHAN HALOGENASE"/>
    <property type="match status" value="1"/>
</dbReference>
<dbReference type="Proteomes" id="UP001595548">
    <property type="component" value="Unassembled WGS sequence"/>
</dbReference>
<sequence>MKKVVIVGGGSAGWMSAAFLAKVLGASVQITLLESKQIATVGVGEATIPPIQLFNQLLGISEPDFIAATQATFKLGIQFEHWGKINERYMHAFGPTGKQMGLTPFVHYWLRARAEGDNSVLGDYSFNSLAAKKQRFGQSTKKAGPGNPSLVYAYHFDASAYAQLLKKYSLAQGVVHCEGTLADVQINALDGNIQTLKLTDGHTISGDLFIDCSGQRSLLLGQALKVPFESWQHWLPCNRAVAIQSDAQLAAPFTRAIAHSNGWQWQIPLQNRTGNGLVYASDFGSDAQAIRTLEQHLPGNPITDPNVLSFKVGRYRDQWRNNCVAIGLASGFLEPLESTSLHMVQSSLVRLAKLFPALEILATDVAEFNRQATLEAEGIRDFIILHYRQTQRQDSDFWRNIHSTPAPESLQDRIDTFLASGYLARRNDELFDENAWTQVLIGQGLIPKRYHVLAEQMPKSDLIVFLRSLRQQVDTFSETLSCHQSYVKNLVDKKVRNYA</sequence>
<dbReference type="SUPFAM" id="SSF51905">
    <property type="entry name" value="FAD/NAD(P)-binding domain"/>
    <property type="match status" value="1"/>
</dbReference>
<keyword evidence="1" id="KW-0560">Oxidoreductase</keyword>
<reference evidence="2" key="1">
    <citation type="journal article" date="2019" name="Int. J. Syst. Evol. Microbiol.">
        <title>The Global Catalogue of Microorganisms (GCM) 10K type strain sequencing project: providing services to taxonomists for standard genome sequencing and annotation.</title>
        <authorList>
            <consortium name="The Broad Institute Genomics Platform"/>
            <consortium name="The Broad Institute Genome Sequencing Center for Infectious Disease"/>
            <person name="Wu L."/>
            <person name="Ma J."/>
        </authorList>
    </citation>
    <scope>NUCLEOTIDE SEQUENCE [LARGE SCALE GENOMIC DNA]</scope>
    <source>
        <strain evidence="2">KCTC 52141</strain>
    </source>
</reference>
<dbReference type="PIRSF" id="PIRSF011396">
    <property type="entry name" value="Trp_halogenase"/>
    <property type="match status" value="1"/>
</dbReference>
<organism evidence="1 2">
    <name type="scientific">Gilvimarinus japonicus</name>
    <dbReference type="NCBI Taxonomy" id="1796469"/>
    <lineage>
        <taxon>Bacteria</taxon>
        <taxon>Pseudomonadati</taxon>
        <taxon>Pseudomonadota</taxon>
        <taxon>Gammaproteobacteria</taxon>
        <taxon>Cellvibrionales</taxon>
        <taxon>Cellvibrionaceae</taxon>
        <taxon>Gilvimarinus</taxon>
    </lineage>
</organism>
<gene>
    <name evidence="1" type="ORF">ACFOEB_01965</name>
</gene>
<proteinExistence type="predicted"/>
<dbReference type="GO" id="GO:0016491">
    <property type="term" value="F:oxidoreductase activity"/>
    <property type="evidence" value="ECO:0007669"/>
    <property type="project" value="UniProtKB-KW"/>
</dbReference>
<dbReference type="InterPro" id="IPR006905">
    <property type="entry name" value="Flavin_halogenase"/>
</dbReference>
<protein>
    <submittedName>
        <fullName evidence="1">Tryptophan halogenase family protein</fullName>
        <ecNumber evidence="1">1.14.19.-</ecNumber>
    </submittedName>
</protein>
<evidence type="ECO:0000313" key="1">
    <source>
        <dbReference type="EMBL" id="MFC3153950.1"/>
    </source>
</evidence>
<dbReference type="InterPro" id="IPR033856">
    <property type="entry name" value="Trp_halogen"/>
</dbReference>
<keyword evidence="2" id="KW-1185">Reference proteome</keyword>
<name>A0ABV7HPC6_9GAMM</name>
<evidence type="ECO:0000313" key="2">
    <source>
        <dbReference type="Proteomes" id="UP001595548"/>
    </source>
</evidence>
<dbReference type="Gene3D" id="3.50.50.60">
    <property type="entry name" value="FAD/NAD(P)-binding domain"/>
    <property type="match status" value="1"/>
</dbReference>
<dbReference type="EMBL" id="JBHRTL010000003">
    <property type="protein sequence ID" value="MFC3153950.1"/>
    <property type="molecule type" value="Genomic_DNA"/>
</dbReference>
<comment type="caution">
    <text evidence="1">The sequence shown here is derived from an EMBL/GenBank/DDBJ whole genome shotgun (WGS) entry which is preliminary data.</text>
</comment>
<dbReference type="PANTHER" id="PTHR43747">
    <property type="entry name" value="FAD-BINDING PROTEIN"/>
    <property type="match status" value="1"/>
</dbReference>
<dbReference type="InterPro" id="IPR036188">
    <property type="entry name" value="FAD/NAD-bd_sf"/>
</dbReference>
<dbReference type="Pfam" id="PF04820">
    <property type="entry name" value="Trp_halogenase"/>
    <property type="match status" value="1"/>
</dbReference>
<dbReference type="InterPro" id="IPR050816">
    <property type="entry name" value="Flavin-dep_Halogenase_NPB"/>
</dbReference>
<dbReference type="RefSeq" id="WP_382414007.1">
    <property type="nucleotide sequence ID" value="NZ_AP031500.1"/>
</dbReference>
<dbReference type="EC" id="1.14.19.-" evidence="1"/>